<feature type="region of interest" description="Disordered" evidence="1">
    <location>
        <begin position="1"/>
        <end position="41"/>
    </location>
</feature>
<evidence type="ECO:0000256" key="1">
    <source>
        <dbReference type="SAM" id="MobiDB-lite"/>
    </source>
</evidence>
<gene>
    <name evidence="2" type="ORF">HU722_00825</name>
</gene>
<reference evidence="2" key="1">
    <citation type="journal article" date="2020" name="Microorganisms">
        <title>Reliable Identification of Environmental Pseudomonas Isolates Using the rpoD Gene.</title>
        <authorList>
            <consortium name="The Broad Institute Genome Sequencing Platform"/>
            <person name="Girard L."/>
            <person name="Lood C."/>
            <person name="Rokni-Zadeh H."/>
            <person name="van Noort V."/>
            <person name="Lavigne R."/>
            <person name="De Mot R."/>
        </authorList>
    </citation>
    <scope>NUCLEOTIDE SEQUENCE [LARGE SCALE GENOMIC DNA]</scope>
    <source>
        <strain evidence="2">SWRI145</strain>
    </source>
</reference>
<sequence length="137" mass="15341">MPIDRMSSSRVGGYGHSFAEKHQRTPEYTSQGASAPSSSSWKTLETLKKLPTDFPTSVVSQSSLDRPIGLLQRKIELEGKGGSTKNVDQAYKDSINNLYQETSKAQSKAPDEKDRNRLTNWSDQILQTNQYTPFLTK</sequence>
<feature type="compositionally biased region" description="Polar residues" evidence="1">
    <location>
        <begin position="118"/>
        <end position="137"/>
    </location>
</feature>
<name>A0A8I0CTM1_9PSED</name>
<feature type="region of interest" description="Disordered" evidence="1">
    <location>
        <begin position="101"/>
        <end position="137"/>
    </location>
</feature>
<comment type="caution">
    <text evidence="2">The sequence shown here is derived from an EMBL/GenBank/DDBJ whole genome shotgun (WGS) entry which is preliminary data.</text>
</comment>
<dbReference type="RefSeq" id="WP_139114524.1">
    <property type="nucleotide sequence ID" value="NZ_JBJGXM010000004.1"/>
</dbReference>
<protein>
    <submittedName>
        <fullName evidence="2">Uncharacterized protein</fullName>
    </submittedName>
</protein>
<feature type="compositionally biased region" description="Low complexity" evidence="1">
    <location>
        <begin position="30"/>
        <end position="40"/>
    </location>
</feature>
<proteinExistence type="predicted"/>
<dbReference type="EMBL" id="JABWQF010000001">
    <property type="protein sequence ID" value="MBC3290057.1"/>
    <property type="molecule type" value="Genomic_DNA"/>
</dbReference>
<organism evidence="2">
    <name type="scientific">Pseudomonas tritici</name>
    <dbReference type="NCBI Taxonomy" id="2745518"/>
    <lineage>
        <taxon>Bacteria</taxon>
        <taxon>Pseudomonadati</taxon>
        <taxon>Pseudomonadota</taxon>
        <taxon>Gammaproteobacteria</taxon>
        <taxon>Pseudomonadales</taxon>
        <taxon>Pseudomonadaceae</taxon>
        <taxon>Pseudomonas</taxon>
    </lineage>
</organism>
<feature type="compositionally biased region" description="Polar residues" evidence="1">
    <location>
        <begin position="1"/>
        <end position="10"/>
    </location>
</feature>
<dbReference type="AlphaFoldDB" id="A0A8I0CTM1"/>
<evidence type="ECO:0000313" key="2">
    <source>
        <dbReference type="EMBL" id="MBC3290057.1"/>
    </source>
</evidence>
<accession>A0A8I0CTM1</accession>